<dbReference type="AlphaFoldDB" id="A0A2P2NH62"/>
<evidence type="ECO:0000313" key="1">
    <source>
        <dbReference type="EMBL" id="MBX41816.1"/>
    </source>
</evidence>
<dbReference type="EMBL" id="GGEC01061332">
    <property type="protein sequence ID" value="MBX41816.1"/>
    <property type="molecule type" value="Transcribed_RNA"/>
</dbReference>
<organism evidence="1">
    <name type="scientific">Rhizophora mucronata</name>
    <name type="common">Asiatic mangrove</name>
    <dbReference type="NCBI Taxonomy" id="61149"/>
    <lineage>
        <taxon>Eukaryota</taxon>
        <taxon>Viridiplantae</taxon>
        <taxon>Streptophyta</taxon>
        <taxon>Embryophyta</taxon>
        <taxon>Tracheophyta</taxon>
        <taxon>Spermatophyta</taxon>
        <taxon>Magnoliopsida</taxon>
        <taxon>eudicotyledons</taxon>
        <taxon>Gunneridae</taxon>
        <taxon>Pentapetalae</taxon>
        <taxon>rosids</taxon>
        <taxon>fabids</taxon>
        <taxon>Malpighiales</taxon>
        <taxon>Rhizophoraceae</taxon>
        <taxon>Rhizophora</taxon>
    </lineage>
</organism>
<accession>A0A2P2NH62</accession>
<protein>
    <submittedName>
        <fullName evidence="1">Transcription factor bHLH128-like</fullName>
    </submittedName>
</protein>
<proteinExistence type="predicted"/>
<sequence>MRQKASGGALLAYQRSSTVRNLVQAAGSLQPSALEHGHILIAG</sequence>
<name>A0A2P2NH62_RHIMU</name>
<reference evidence="1" key="1">
    <citation type="submission" date="2018-02" db="EMBL/GenBank/DDBJ databases">
        <title>Rhizophora mucronata_Transcriptome.</title>
        <authorList>
            <person name="Meera S.P."/>
            <person name="Sreeshan A."/>
            <person name="Augustine A."/>
        </authorList>
    </citation>
    <scope>NUCLEOTIDE SEQUENCE</scope>
    <source>
        <tissue evidence="1">Leaf</tissue>
    </source>
</reference>